<comment type="caution">
    <text evidence="2">The sequence shown here is derived from an EMBL/GenBank/DDBJ whole genome shotgun (WGS) entry which is preliminary data.</text>
</comment>
<dbReference type="RefSeq" id="WP_161347262.1">
    <property type="nucleotide sequence ID" value="NZ_BMGW01000008.1"/>
</dbReference>
<dbReference type="OrthoDB" id="6305173at2"/>
<dbReference type="Pfam" id="PF13403">
    <property type="entry name" value="Hint_2"/>
    <property type="match status" value="1"/>
</dbReference>
<protein>
    <submittedName>
        <fullName evidence="2">Type I secretion protein</fullName>
    </submittedName>
</protein>
<dbReference type="Proteomes" id="UP000477083">
    <property type="component" value="Unassembled WGS sequence"/>
</dbReference>
<accession>A0A6L8VI81</accession>
<proteinExistence type="predicted"/>
<dbReference type="AlphaFoldDB" id="A0A6L8VI81"/>
<reference evidence="2 3" key="1">
    <citation type="submission" date="2020-01" db="EMBL/GenBank/DDBJ databases">
        <title>Frigidibacter albus SP32T (=CGMCC 1.13995T).</title>
        <authorList>
            <person name="Liao X."/>
        </authorList>
    </citation>
    <scope>NUCLEOTIDE SEQUENCE [LARGE SCALE GENOMIC DNA]</scope>
    <source>
        <strain evidence="2 3">SP32</strain>
    </source>
</reference>
<evidence type="ECO:0000313" key="3">
    <source>
        <dbReference type="Proteomes" id="UP000477083"/>
    </source>
</evidence>
<sequence length="363" mass="38692">MAQTSIQIISTDNVTVTHADGSPTRNGNTIENALNGNAFGWETPDNLAFTFSTAAPVTISFDDSDGVLRDDPVLLSIVTDQRLTEEVTIDGTTYTPTDSTIRWWNPAPVYVENEYEVVLFDEDGTAYRMVGVSITTGYSTTVVGVTFDGAAPPAGTTLYYIQGQSTYHGSGQSVAISNATICFLRGTLIDTPRGRIPVQDLVAGDAVTTLDNGTQPIRWIGSSRVSGLGALAPIRIGAGALGNDRDLLVSPNHRMLLTGPRAELLFGEGEVLMAAKFLTADARVRSEPCAVAEYYHILFDRHEIIFAEGAPAESLHMGGEAIGALDAEARAEIAAIFPDLQQRTAGLSRPALTRVEAQVLMAA</sequence>
<dbReference type="InterPro" id="IPR028992">
    <property type="entry name" value="Hedgehog/Intein_dom"/>
</dbReference>
<dbReference type="Gene3D" id="2.170.16.10">
    <property type="entry name" value="Hedgehog/Intein (Hint) domain"/>
    <property type="match status" value="1"/>
</dbReference>
<dbReference type="InterPro" id="IPR036844">
    <property type="entry name" value="Hint_dom_sf"/>
</dbReference>
<name>A0A6L8VI81_9RHOB</name>
<keyword evidence="3" id="KW-1185">Reference proteome</keyword>
<evidence type="ECO:0000259" key="1">
    <source>
        <dbReference type="Pfam" id="PF13403"/>
    </source>
</evidence>
<dbReference type="SUPFAM" id="SSF51294">
    <property type="entry name" value="Hedgehog/intein (Hint) domain"/>
    <property type="match status" value="1"/>
</dbReference>
<dbReference type="EMBL" id="WWNR01000008">
    <property type="protein sequence ID" value="MZQ90045.1"/>
    <property type="molecule type" value="Genomic_DNA"/>
</dbReference>
<feature type="domain" description="Hedgehog/Intein (Hint)" evidence="1">
    <location>
        <begin position="181"/>
        <end position="318"/>
    </location>
</feature>
<organism evidence="2 3">
    <name type="scientific">Frigidibacter albus</name>
    <dbReference type="NCBI Taxonomy" id="1465486"/>
    <lineage>
        <taxon>Bacteria</taxon>
        <taxon>Pseudomonadati</taxon>
        <taxon>Pseudomonadota</taxon>
        <taxon>Alphaproteobacteria</taxon>
        <taxon>Rhodobacterales</taxon>
        <taxon>Paracoccaceae</taxon>
        <taxon>Frigidibacter</taxon>
    </lineage>
</organism>
<gene>
    <name evidence="2" type="ORF">GS660_13205</name>
</gene>
<evidence type="ECO:0000313" key="2">
    <source>
        <dbReference type="EMBL" id="MZQ90045.1"/>
    </source>
</evidence>